<dbReference type="EMBL" id="SSSM01000001">
    <property type="protein sequence ID" value="THG33354.1"/>
    <property type="molecule type" value="Genomic_DNA"/>
</dbReference>
<evidence type="ECO:0000259" key="3">
    <source>
        <dbReference type="PROSITE" id="PS51186"/>
    </source>
</evidence>
<dbReference type="PROSITE" id="PS51186">
    <property type="entry name" value="GNAT"/>
    <property type="match status" value="1"/>
</dbReference>
<accession>A0A4S4FSH3</accession>
<comment type="caution">
    <text evidence="4">The sequence shown here is derived from an EMBL/GenBank/DDBJ whole genome shotgun (WGS) entry which is preliminary data.</text>
</comment>
<evidence type="ECO:0000313" key="4">
    <source>
        <dbReference type="EMBL" id="THG33354.1"/>
    </source>
</evidence>
<evidence type="ECO:0000256" key="1">
    <source>
        <dbReference type="ARBA" id="ARBA00022679"/>
    </source>
</evidence>
<keyword evidence="5" id="KW-1185">Reference proteome</keyword>
<evidence type="ECO:0000313" key="5">
    <source>
        <dbReference type="Proteomes" id="UP000309133"/>
    </source>
</evidence>
<dbReference type="PANTHER" id="PTHR43877:SF2">
    <property type="entry name" value="AMINOALKYLPHOSPHONATE N-ACETYLTRANSFERASE-RELATED"/>
    <property type="match status" value="1"/>
</dbReference>
<dbReference type="RefSeq" id="WP_136426136.1">
    <property type="nucleotide sequence ID" value="NZ_SSSM01000001.1"/>
</dbReference>
<dbReference type="CDD" id="cd04301">
    <property type="entry name" value="NAT_SF"/>
    <property type="match status" value="1"/>
</dbReference>
<dbReference type="InterPro" id="IPR016181">
    <property type="entry name" value="Acyl_CoA_acyltransferase"/>
</dbReference>
<dbReference type="Gene3D" id="3.40.630.30">
    <property type="match status" value="1"/>
</dbReference>
<dbReference type="Pfam" id="PF13673">
    <property type="entry name" value="Acetyltransf_10"/>
    <property type="match status" value="1"/>
</dbReference>
<evidence type="ECO:0000256" key="2">
    <source>
        <dbReference type="ARBA" id="ARBA00023315"/>
    </source>
</evidence>
<keyword evidence="2" id="KW-0012">Acyltransferase</keyword>
<keyword evidence="1 4" id="KW-0808">Transferase</keyword>
<gene>
    <name evidence="4" type="ORF">E6C64_03100</name>
</gene>
<protein>
    <submittedName>
        <fullName evidence="4">GNAT family N-acetyltransferase</fullName>
    </submittedName>
</protein>
<sequence>MRPEGISYQVAPMTDADAGEVLTLQRAAYATEAQLYRDAFLPALTQSLGELRLEIMSGAGLVVRSGDGRERLLAAVRTSTHDDVLHIGRLTVAPDLQGRGLGSLLLREVEERSTETWAELFTGHLSEGNLRLYERRGYERTRTEPLHDGVTLVYLRKRLR</sequence>
<organism evidence="4 5">
    <name type="scientific">Naasia lichenicola</name>
    <dbReference type="NCBI Taxonomy" id="2565933"/>
    <lineage>
        <taxon>Bacteria</taxon>
        <taxon>Bacillati</taxon>
        <taxon>Actinomycetota</taxon>
        <taxon>Actinomycetes</taxon>
        <taxon>Micrococcales</taxon>
        <taxon>Microbacteriaceae</taxon>
        <taxon>Naasia</taxon>
    </lineage>
</organism>
<reference evidence="4 5" key="1">
    <citation type="submission" date="2019-04" db="EMBL/GenBank/DDBJ databases">
        <authorList>
            <person name="Jiang L."/>
        </authorList>
    </citation>
    <scope>NUCLEOTIDE SEQUENCE [LARGE SCALE GENOMIC DNA]</scope>
    <source>
        <strain evidence="4 5">YIM 131853</strain>
    </source>
</reference>
<dbReference type="InterPro" id="IPR000182">
    <property type="entry name" value="GNAT_dom"/>
</dbReference>
<proteinExistence type="predicted"/>
<name>A0A4S4FSH3_9MICO</name>
<dbReference type="PANTHER" id="PTHR43877">
    <property type="entry name" value="AMINOALKYLPHOSPHONATE N-ACETYLTRANSFERASE-RELATED-RELATED"/>
    <property type="match status" value="1"/>
</dbReference>
<dbReference type="OrthoDB" id="4322031at2"/>
<dbReference type="SUPFAM" id="SSF55729">
    <property type="entry name" value="Acyl-CoA N-acyltransferases (Nat)"/>
    <property type="match status" value="1"/>
</dbReference>
<dbReference type="InterPro" id="IPR050832">
    <property type="entry name" value="Bact_Acetyltransf"/>
</dbReference>
<dbReference type="GO" id="GO:0016747">
    <property type="term" value="F:acyltransferase activity, transferring groups other than amino-acyl groups"/>
    <property type="evidence" value="ECO:0007669"/>
    <property type="project" value="InterPro"/>
</dbReference>
<dbReference type="Proteomes" id="UP000309133">
    <property type="component" value="Unassembled WGS sequence"/>
</dbReference>
<feature type="domain" description="N-acetyltransferase" evidence="3">
    <location>
        <begin position="19"/>
        <end position="160"/>
    </location>
</feature>
<dbReference type="AlphaFoldDB" id="A0A4S4FSH3"/>